<dbReference type="GO" id="GO:0009384">
    <property type="term" value="F:N-acylmannosamine kinase activity"/>
    <property type="evidence" value="ECO:0007669"/>
    <property type="project" value="TreeGrafter"/>
</dbReference>
<dbReference type="PANTHER" id="PTHR18964">
    <property type="entry name" value="ROK (REPRESSOR, ORF, KINASE) FAMILY"/>
    <property type="match status" value="1"/>
</dbReference>
<dbReference type="InterPro" id="IPR049874">
    <property type="entry name" value="ROK_cs"/>
</dbReference>
<sequence>MKHVGIDVGGTKCHGVLVDSHGTVLKEVRYPTPHASELIDLLEKMFHELGGETTLGIGVPGLITANGVIKASPNMKGAYNIAVGPELRERLGIAVHVENDATVAAFGEWKSGAAMGARDAVMVTLGTGIGGGIVMGGHLQRGANGFAGEIGHMVVERDGIECPCGRRGCWERYASGSALKMLSGGVDGKEVFEKFHAGDTDAIVTVNTFATWIAEGLASLTNICDPEVIVIGGGVIESFASRIDVLEEKFSASLYSSEMRPHPRLAPAALGERAGAIGAALLVGELVN</sequence>
<dbReference type="PROSITE" id="PS01125">
    <property type="entry name" value="ROK"/>
    <property type="match status" value="1"/>
</dbReference>
<accession>A0A6J6HIY5</accession>
<dbReference type="InterPro" id="IPR043129">
    <property type="entry name" value="ATPase_NBD"/>
</dbReference>
<protein>
    <submittedName>
        <fullName evidence="1">Unannotated protein</fullName>
    </submittedName>
</protein>
<name>A0A6J6HIY5_9ZZZZ</name>
<dbReference type="EMBL" id="CAEZUX010000036">
    <property type="protein sequence ID" value="CAB4611839.1"/>
    <property type="molecule type" value="Genomic_DNA"/>
</dbReference>
<proteinExistence type="predicted"/>
<organism evidence="1">
    <name type="scientific">freshwater metagenome</name>
    <dbReference type="NCBI Taxonomy" id="449393"/>
    <lineage>
        <taxon>unclassified sequences</taxon>
        <taxon>metagenomes</taxon>
        <taxon>ecological metagenomes</taxon>
    </lineage>
</organism>
<gene>
    <name evidence="1" type="ORF">UFOPK1874_00472</name>
</gene>
<dbReference type="AlphaFoldDB" id="A0A6J6HIY5"/>
<dbReference type="PANTHER" id="PTHR18964:SF149">
    <property type="entry name" value="BIFUNCTIONAL UDP-N-ACETYLGLUCOSAMINE 2-EPIMERASE_N-ACETYLMANNOSAMINE KINASE"/>
    <property type="match status" value="1"/>
</dbReference>
<dbReference type="InterPro" id="IPR000600">
    <property type="entry name" value="ROK"/>
</dbReference>
<reference evidence="1" key="1">
    <citation type="submission" date="2020-05" db="EMBL/GenBank/DDBJ databases">
        <authorList>
            <person name="Chiriac C."/>
            <person name="Salcher M."/>
            <person name="Ghai R."/>
            <person name="Kavagutti S V."/>
        </authorList>
    </citation>
    <scope>NUCLEOTIDE SEQUENCE</scope>
</reference>
<dbReference type="GO" id="GO:0008761">
    <property type="term" value="F:UDP-N-acetylglucosamine 2-epimerase activity"/>
    <property type="evidence" value="ECO:0007669"/>
    <property type="project" value="TreeGrafter"/>
</dbReference>
<dbReference type="SUPFAM" id="SSF53067">
    <property type="entry name" value="Actin-like ATPase domain"/>
    <property type="match status" value="1"/>
</dbReference>
<dbReference type="Gene3D" id="3.30.420.40">
    <property type="match status" value="2"/>
</dbReference>
<dbReference type="Pfam" id="PF00480">
    <property type="entry name" value="ROK"/>
    <property type="match status" value="1"/>
</dbReference>
<evidence type="ECO:0000313" key="1">
    <source>
        <dbReference type="EMBL" id="CAB4611839.1"/>
    </source>
</evidence>